<feature type="region of interest" description="Disordered" evidence="1">
    <location>
        <begin position="527"/>
        <end position="706"/>
    </location>
</feature>
<feature type="compositionally biased region" description="Low complexity" evidence="1">
    <location>
        <begin position="605"/>
        <end position="622"/>
    </location>
</feature>
<dbReference type="EMBL" id="PDUG01000005">
    <property type="protein sequence ID" value="PIC23755.1"/>
    <property type="molecule type" value="Genomic_DNA"/>
</dbReference>
<dbReference type="Proteomes" id="UP000230233">
    <property type="component" value="Chromosome V"/>
</dbReference>
<keyword evidence="4" id="KW-1185">Reference proteome</keyword>
<dbReference type="InterPro" id="IPR056711">
    <property type="entry name" value="DUF7809"/>
</dbReference>
<dbReference type="STRING" id="1611254.A0A2G5T8Q6"/>
<feature type="compositionally biased region" description="Polar residues" evidence="1">
    <location>
        <begin position="678"/>
        <end position="688"/>
    </location>
</feature>
<evidence type="ECO:0000313" key="3">
    <source>
        <dbReference type="EMBL" id="PIC23755.1"/>
    </source>
</evidence>
<name>A0A2G5T8Q6_9PELO</name>
<sequence length="706" mass="79528">MTESSSEPSAAPAIPTDKPWLLNPKYPSSAAFFYAFLHEDHCHMVDCSGDEPDLRTDCEYNGGRQALLNSVERFRNFPGSMDFFESELSTPFPMAIPRIYQSMRTNNSYIFKREILVRMQALTMNESFRMNQDNVLILKIVGIYLRTKDEMMEGKLEFVPYEADKLTKFGEQVTDRFKLATHKSRKFKIHLKDHKKIEYVFEKIKAMMPVNKYDPEFTCLQKLLQFYNKKRPVHKNQQFYDKLINMMHIITDEFNSFIEKNKSWFTPYPIDNGPTTAYVRLFKDAKISNVLGFELMEEMKRCGMDTVQVDEMLKDKGHLYCLDVREVLDLKIQNLELLVTEHKKAHKKNVWIPLVDGTFCLPAEPTIQYFIFWAHNKGYFQNVSIERRDKILEAFSFIETTLKEMQNGYRLVLQSEMEKIKEVILEHFKNNEILPPAKKKEVRHIDKGLWTINQLVEGIKYLKLDTAFPEMVKLAGNVFKGRLKEHFPSLDLCSAVEILQFFCITRVENSSQKFYELEDSWFEETPAEVPGAKPVEAKAVPKDSKAAPATSEVAPRESEAGSTDSEAVSKDSEATSAGSDTALKDSEFGQAPASSVDSEAGKSNSEAAPAAPEAAPTESEATLANSEKKLKDSGAASMDSEVPSADSGAAPVGSEARKADSGAAPPNVEASLKDSESGPVQTAQSDSQPEPAVSEAAPADDNESKN</sequence>
<accession>A0A2G5T8Q6</accession>
<dbReference type="OrthoDB" id="5795035at2759"/>
<feature type="domain" description="DUF7809" evidence="2">
    <location>
        <begin position="109"/>
        <end position="268"/>
    </location>
</feature>
<dbReference type="PANTHER" id="PTHR21447">
    <property type="entry name" value="RING-TYPE DOMAIN-CONTAINING PROTEIN-RELATED"/>
    <property type="match status" value="1"/>
</dbReference>
<evidence type="ECO:0000256" key="1">
    <source>
        <dbReference type="SAM" id="MobiDB-lite"/>
    </source>
</evidence>
<feature type="compositionally biased region" description="Basic and acidic residues" evidence="1">
    <location>
        <begin position="535"/>
        <end position="545"/>
    </location>
</feature>
<organism evidence="3 4">
    <name type="scientific">Caenorhabditis nigoni</name>
    <dbReference type="NCBI Taxonomy" id="1611254"/>
    <lineage>
        <taxon>Eukaryota</taxon>
        <taxon>Metazoa</taxon>
        <taxon>Ecdysozoa</taxon>
        <taxon>Nematoda</taxon>
        <taxon>Chromadorea</taxon>
        <taxon>Rhabditida</taxon>
        <taxon>Rhabditina</taxon>
        <taxon>Rhabditomorpha</taxon>
        <taxon>Rhabditoidea</taxon>
        <taxon>Rhabditidae</taxon>
        <taxon>Peloderinae</taxon>
        <taxon>Caenorhabditis</taxon>
    </lineage>
</organism>
<dbReference type="AlphaFoldDB" id="A0A2G5T8Q6"/>
<feature type="compositionally biased region" description="Polar residues" evidence="1">
    <location>
        <begin position="592"/>
        <end position="604"/>
    </location>
</feature>
<dbReference type="GO" id="GO:0045121">
    <property type="term" value="C:membrane raft"/>
    <property type="evidence" value="ECO:0007669"/>
    <property type="project" value="TreeGrafter"/>
</dbReference>
<protein>
    <recommendedName>
        <fullName evidence="2">DUF7809 domain-containing protein</fullName>
    </recommendedName>
</protein>
<gene>
    <name evidence="3" type="primary">Cnig_chr_V.g17340</name>
    <name evidence="3" type="ORF">B9Z55_017340</name>
</gene>
<dbReference type="PANTHER" id="PTHR21447:SF11">
    <property type="entry name" value="RING-TYPE DOMAIN-CONTAINING PROTEIN"/>
    <property type="match status" value="1"/>
</dbReference>
<dbReference type="Pfam" id="PF25100">
    <property type="entry name" value="DUF7809"/>
    <property type="match status" value="1"/>
</dbReference>
<dbReference type="GO" id="GO:0045087">
    <property type="term" value="P:innate immune response"/>
    <property type="evidence" value="ECO:0007669"/>
    <property type="project" value="TreeGrafter"/>
</dbReference>
<evidence type="ECO:0000259" key="2">
    <source>
        <dbReference type="Pfam" id="PF25100"/>
    </source>
</evidence>
<reference evidence="4" key="1">
    <citation type="submission" date="2017-10" db="EMBL/GenBank/DDBJ databases">
        <title>Rapid genome shrinkage in a self-fertile nematode reveals novel sperm competition proteins.</title>
        <authorList>
            <person name="Yin D."/>
            <person name="Schwarz E.M."/>
            <person name="Thomas C.G."/>
            <person name="Felde R.L."/>
            <person name="Korf I.F."/>
            <person name="Cutter A.D."/>
            <person name="Schartner C.M."/>
            <person name="Ralston E.J."/>
            <person name="Meyer B.J."/>
            <person name="Haag E.S."/>
        </authorList>
    </citation>
    <scope>NUCLEOTIDE SEQUENCE [LARGE SCALE GENOMIC DNA]</scope>
    <source>
        <strain evidence="4">JU1422</strain>
    </source>
</reference>
<proteinExistence type="predicted"/>
<comment type="caution">
    <text evidence="3">The sequence shown here is derived from an EMBL/GenBank/DDBJ whole genome shotgun (WGS) entry which is preliminary data.</text>
</comment>
<evidence type="ECO:0000313" key="4">
    <source>
        <dbReference type="Proteomes" id="UP000230233"/>
    </source>
</evidence>